<keyword evidence="2" id="KW-1185">Reference proteome</keyword>
<reference evidence="1 2" key="1">
    <citation type="submission" date="2020-03" db="EMBL/GenBank/DDBJ databases">
        <title>Sequencing the genomes of 1000 actinobacteria strains.</title>
        <authorList>
            <person name="Klenk H.-P."/>
        </authorList>
    </citation>
    <scope>NUCLEOTIDE SEQUENCE [LARGE SCALE GENOMIC DNA]</scope>
    <source>
        <strain evidence="1 2">DSM 44556</strain>
    </source>
</reference>
<dbReference type="AlphaFoldDB" id="A0A7X5ZC58"/>
<organism evidence="1 2">
    <name type="scientific">Mycolicibacterium fluoranthenivorans</name>
    <dbReference type="NCBI Taxonomy" id="258505"/>
    <lineage>
        <taxon>Bacteria</taxon>
        <taxon>Bacillati</taxon>
        <taxon>Actinomycetota</taxon>
        <taxon>Actinomycetes</taxon>
        <taxon>Mycobacteriales</taxon>
        <taxon>Mycobacteriaceae</taxon>
        <taxon>Mycolicibacterium</taxon>
    </lineage>
</organism>
<protein>
    <submittedName>
        <fullName evidence="1">Uncharacterized protein</fullName>
    </submittedName>
</protein>
<sequence>MFFILQNTIPQGIYGVKTDNRPFYLYCLD</sequence>
<dbReference type="EMBL" id="JAANOW010000001">
    <property type="protein sequence ID" value="NIH94678.1"/>
    <property type="molecule type" value="Genomic_DNA"/>
</dbReference>
<proteinExistence type="predicted"/>
<evidence type="ECO:0000313" key="2">
    <source>
        <dbReference type="Proteomes" id="UP000547444"/>
    </source>
</evidence>
<comment type="caution">
    <text evidence="1">The sequence shown here is derived from an EMBL/GenBank/DDBJ whole genome shotgun (WGS) entry which is preliminary data.</text>
</comment>
<name>A0A7X5ZC58_9MYCO</name>
<gene>
    <name evidence="1" type="ORF">FHU31_001634</name>
</gene>
<evidence type="ECO:0000313" key="1">
    <source>
        <dbReference type="EMBL" id="NIH94678.1"/>
    </source>
</evidence>
<dbReference type="Proteomes" id="UP000547444">
    <property type="component" value="Unassembled WGS sequence"/>
</dbReference>
<accession>A0A7X5ZC58</accession>